<evidence type="ECO:0000313" key="2">
    <source>
        <dbReference type="Proteomes" id="UP000610966"/>
    </source>
</evidence>
<reference evidence="1" key="1">
    <citation type="submission" date="2021-01" db="EMBL/GenBank/DDBJ databases">
        <title>Whole genome shotgun sequence of Sphaerimonospora thailandensis NBRC 107569.</title>
        <authorList>
            <person name="Komaki H."/>
            <person name="Tamura T."/>
        </authorList>
    </citation>
    <scope>NUCLEOTIDE SEQUENCE</scope>
    <source>
        <strain evidence="1">NBRC 107569</strain>
    </source>
</reference>
<name>A0A8J3RH24_9ACTN</name>
<proteinExistence type="predicted"/>
<protein>
    <submittedName>
        <fullName evidence="1">Uncharacterized protein</fullName>
    </submittedName>
</protein>
<keyword evidence="2" id="KW-1185">Reference proteome</keyword>
<accession>A0A8J3RH24</accession>
<gene>
    <name evidence="1" type="ORF">Mth01_58070</name>
</gene>
<dbReference type="EMBL" id="BOOG01000123">
    <property type="protein sequence ID" value="GIH73554.1"/>
    <property type="molecule type" value="Genomic_DNA"/>
</dbReference>
<dbReference type="Proteomes" id="UP000610966">
    <property type="component" value="Unassembled WGS sequence"/>
</dbReference>
<comment type="caution">
    <text evidence="1">The sequence shown here is derived from an EMBL/GenBank/DDBJ whole genome shotgun (WGS) entry which is preliminary data.</text>
</comment>
<sequence length="50" mass="6049">MPVRHETRRQGRPYTLVLTKTEALFERERLTRERGQADLAWLTKNWKVPL</sequence>
<dbReference type="AlphaFoldDB" id="A0A8J3RH24"/>
<organism evidence="1 2">
    <name type="scientific">Sphaerimonospora thailandensis</name>
    <dbReference type="NCBI Taxonomy" id="795644"/>
    <lineage>
        <taxon>Bacteria</taxon>
        <taxon>Bacillati</taxon>
        <taxon>Actinomycetota</taxon>
        <taxon>Actinomycetes</taxon>
        <taxon>Streptosporangiales</taxon>
        <taxon>Streptosporangiaceae</taxon>
        <taxon>Sphaerimonospora</taxon>
    </lineage>
</organism>
<evidence type="ECO:0000313" key="1">
    <source>
        <dbReference type="EMBL" id="GIH73554.1"/>
    </source>
</evidence>